<evidence type="ECO:0000313" key="1">
    <source>
        <dbReference type="EMBL" id="QQK08708.1"/>
    </source>
</evidence>
<dbReference type="EMBL" id="CP066744">
    <property type="protein sequence ID" value="QQK08708.1"/>
    <property type="molecule type" value="Genomic_DNA"/>
</dbReference>
<proteinExistence type="predicted"/>
<protein>
    <submittedName>
        <fullName evidence="1">ECF transporter S component</fullName>
    </submittedName>
</protein>
<reference evidence="1 2" key="1">
    <citation type="journal article" date="2022" name="Int. J. Syst. Evol. Microbiol.">
        <title>Miniphocaeibacter halophilus sp. nov., an ammonium-tolerant acetate-producing bacterium isolated from a biogas system.</title>
        <authorList>
            <person name="Schnurer A."/>
            <person name="Singh A."/>
            <person name="Bi S."/>
            <person name="Qiao W."/>
            <person name="Westerholm M."/>
        </authorList>
    </citation>
    <scope>NUCLEOTIDE SEQUENCE [LARGE SCALE GENOMIC DNA]</scope>
    <source>
        <strain evidence="1 2">AMB_01</strain>
    </source>
</reference>
<name>A0AC61NDB8_9FIRM</name>
<evidence type="ECO:0000313" key="2">
    <source>
        <dbReference type="Proteomes" id="UP000595814"/>
    </source>
</evidence>
<dbReference type="Proteomes" id="UP000595814">
    <property type="component" value="Chromosome"/>
</dbReference>
<gene>
    <name evidence="1" type="ORF">JFY71_03980</name>
</gene>
<keyword evidence="2" id="KW-1185">Reference proteome</keyword>
<accession>A0AC61NDB8</accession>
<sequence>MKNLTTKKLTIIGLLTALTIILGLTPLGFIPLGVTKITTMAIPTIIGAIIGGPLVGGFVGLVFGFLSIFQSITSPTILSFMFYNPLVSVLPRVLIGVVSGYLYKLLNKLKLNDLIACGITGAVGSIVNTVGVLGMAYIFFADKISSVSSGLNASTVLIGIAAANAPFEIIANTILVGLIGMALLKSRRKI</sequence>
<organism evidence="1 2">
    <name type="scientific">Miniphocaeibacter halophilus</name>
    <dbReference type="NCBI Taxonomy" id="2931922"/>
    <lineage>
        <taxon>Bacteria</taxon>
        <taxon>Bacillati</taxon>
        <taxon>Bacillota</taxon>
        <taxon>Tissierellia</taxon>
        <taxon>Tissierellales</taxon>
        <taxon>Peptoniphilaceae</taxon>
        <taxon>Miniphocaeibacter</taxon>
    </lineage>
</organism>